<keyword evidence="3" id="KW-1185">Reference proteome</keyword>
<sequence>MNSTAALDVVARDSTCSLIYVDGMPCSSMSHLHAEVLVVHYACQLAFRRGWSQAIVECDCQTAITLSSTKTIPPWNFAGLVTNIRSWLTNLQLSSHGLSVKTTKLLTGLLALHIPFMNSTAALDVVARDSTCSLIYVDGMPCSSMSHLHAEVLVVHYAGQLAFRRGWSQAIVESDCQTAITLSSTKTITPWNFAGLVNNIRSWSTNLQLSFSWTKRENNKVAHWVARFAYSSALPFR</sequence>
<accession>A0ABQ5IXH3</accession>
<dbReference type="SUPFAM" id="SSF53098">
    <property type="entry name" value="Ribonuclease H-like"/>
    <property type="match status" value="1"/>
</dbReference>
<proteinExistence type="predicted"/>
<comment type="caution">
    <text evidence="2">The sequence shown here is derived from an EMBL/GenBank/DDBJ whole genome shotgun (WGS) entry which is preliminary data.</text>
</comment>
<dbReference type="InterPro" id="IPR002156">
    <property type="entry name" value="RNaseH_domain"/>
</dbReference>
<name>A0ABQ5IXH3_9ASTR</name>
<dbReference type="PANTHER" id="PTHR47723:SF19">
    <property type="entry name" value="POLYNUCLEOTIDYL TRANSFERASE, RIBONUCLEASE H-LIKE SUPERFAMILY PROTEIN"/>
    <property type="match status" value="1"/>
</dbReference>
<dbReference type="CDD" id="cd06222">
    <property type="entry name" value="RNase_H_like"/>
    <property type="match status" value="1"/>
</dbReference>
<dbReference type="Pfam" id="PF13456">
    <property type="entry name" value="RVT_3"/>
    <property type="match status" value="2"/>
</dbReference>
<dbReference type="InterPro" id="IPR012337">
    <property type="entry name" value="RNaseH-like_sf"/>
</dbReference>
<reference evidence="2" key="2">
    <citation type="submission" date="2022-01" db="EMBL/GenBank/DDBJ databases">
        <authorList>
            <person name="Yamashiro T."/>
            <person name="Shiraishi A."/>
            <person name="Satake H."/>
            <person name="Nakayama K."/>
        </authorList>
    </citation>
    <scope>NUCLEOTIDE SEQUENCE</scope>
</reference>
<keyword evidence="2" id="KW-0548">Nucleotidyltransferase</keyword>
<evidence type="ECO:0000313" key="2">
    <source>
        <dbReference type="EMBL" id="GJU04927.1"/>
    </source>
</evidence>
<dbReference type="InterPro" id="IPR036397">
    <property type="entry name" value="RNaseH_sf"/>
</dbReference>
<gene>
    <name evidence="2" type="ORF">Tco_1121357</name>
</gene>
<dbReference type="InterPro" id="IPR053151">
    <property type="entry name" value="RNase_H-like"/>
</dbReference>
<keyword evidence="2" id="KW-0695">RNA-directed DNA polymerase</keyword>
<keyword evidence="2" id="KW-0808">Transferase</keyword>
<dbReference type="Proteomes" id="UP001151760">
    <property type="component" value="Unassembled WGS sequence"/>
</dbReference>
<dbReference type="PANTHER" id="PTHR47723">
    <property type="entry name" value="OS05G0353850 PROTEIN"/>
    <property type="match status" value="1"/>
</dbReference>
<feature type="domain" description="RNase H type-1" evidence="1">
    <location>
        <begin position="4"/>
        <end position="92"/>
    </location>
</feature>
<dbReference type="Gene3D" id="3.30.420.10">
    <property type="entry name" value="Ribonuclease H-like superfamily/Ribonuclease H"/>
    <property type="match status" value="1"/>
</dbReference>
<feature type="domain" description="RNase H type-1" evidence="1">
    <location>
        <begin position="119"/>
        <end position="229"/>
    </location>
</feature>
<evidence type="ECO:0000313" key="3">
    <source>
        <dbReference type="Proteomes" id="UP001151760"/>
    </source>
</evidence>
<dbReference type="InterPro" id="IPR044730">
    <property type="entry name" value="RNase_H-like_dom_plant"/>
</dbReference>
<dbReference type="GO" id="GO:0003964">
    <property type="term" value="F:RNA-directed DNA polymerase activity"/>
    <property type="evidence" value="ECO:0007669"/>
    <property type="project" value="UniProtKB-KW"/>
</dbReference>
<protein>
    <submittedName>
        <fullName evidence="2">Reverse transcriptase</fullName>
    </submittedName>
</protein>
<dbReference type="EMBL" id="BQNB010021297">
    <property type="protein sequence ID" value="GJU04927.1"/>
    <property type="molecule type" value="Genomic_DNA"/>
</dbReference>
<reference evidence="2" key="1">
    <citation type="journal article" date="2022" name="Int. J. Mol. Sci.">
        <title>Draft Genome of Tanacetum Coccineum: Genomic Comparison of Closely Related Tanacetum-Family Plants.</title>
        <authorList>
            <person name="Yamashiro T."/>
            <person name="Shiraishi A."/>
            <person name="Nakayama K."/>
            <person name="Satake H."/>
        </authorList>
    </citation>
    <scope>NUCLEOTIDE SEQUENCE</scope>
</reference>
<evidence type="ECO:0000259" key="1">
    <source>
        <dbReference type="Pfam" id="PF13456"/>
    </source>
</evidence>
<organism evidence="2 3">
    <name type="scientific">Tanacetum coccineum</name>
    <dbReference type="NCBI Taxonomy" id="301880"/>
    <lineage>
        <taxon>Eukaryota</taxon>
        <taxon>Viridiplantae</taxon>
        <taxon>Streptophyta</taxon>
        <taxon>Embryophyta</taxon>
        <taxon>Tracheophyta</taxon>
        <taxon>Spermatophyta</taxon>
        <taxon>Magnoliopsida</taxon>
        <taxon>eudicotyledons</taxon>
        <taxon>Gunneridae</taxon>
        <taxon>Pentapetalae</taxon>
        <taxon>asterids</taxon>
        <taxon>campanulids</taxon>
        <taxon>Asterales</taxon>
        <taxon>Asteraceae</taxon>
        <taxon>Asteroideae</taxon>
        <taxon>Anthemideae</taxon>
        <taxon>Anthemidinae</taxon>
        <taxon>Tanacetum</taxon>
    </lineage>
</organism>